<dbReference type="Pfam" id="PF02049">
    <property type="entry name" value="FliE"/>
    <property type="match status" value="1"/>
</dbReference>
<keyword evidence="3 4" id="KW-0975">Bacterial flagellum</keyword>
<dbReference type="PANTHER" id="PTHR34653:SF1">
    <property type="entry name" value="FLAGELLAR HOOK-BASAL BODY COMPLEX PROTEIN FLIE"/>
    <property type="match status" value="1"/>
</dbReference>
<dbReference type="GO" id="GO:0071973">
    <property type="term" value="P:bacterial-type flagellum-dependent cell motility"/>
    <property type="evidence" value="ECO:0007669"/>
    <property type="project" value="InterPro"/>
</dbReference>
<evidence type="ECO:0000256" key="3">
    <source>
        <dbReference type="ARBA" id="ARBA00023143"/>
    </source>
</evidence>
<dbReference type="GO" id="GO:0003774">
    <property type="term" value="F:cytoskeletal motor activity"/>
    <property type="evidence" value="ECO:0007669"/>
    <property type="project" value="InterPro"/>
</dbReference>
<dbReference type="PANTHER" id="PTHR34653">
    <property type="match status" value="1"/>
</dbReference>
<keyword evidence="6" id="KW-0966">Cell projection</keyword>
<organism evidence="6 7">
    <name type="scientific">Georgenia satyanarayanai</name>
    <dbReference type="NCBI Taxonomy" id="860221"/>
    <lineage>
        <taxon>Bacteria</taxon>
        <taxon>Bacillati</taxon>
        <taxon>Actinomycetota</taxon>
        <taxon>Actinomycetes</taxon>
        <taxon>Micrococcales</taxon>
        <taxon>Bogoriellaceae</taxon>
        <taxon>Georgenia</taxon>
    </lineage>
</organism>
<evidence type="ECO:0000256" key="2">
    <source>
        <dbReference type="ARBA" id="ARBA00009272"/>
    </source>
</evidence>
<reference evidence="6 7" key="1">
    <citation type="submission" date="2016-10" db="EMBL/GenBank/DDBJ databases">
        <authorList>
            <person name="Cai Z."/>
        </authorList>
    </citation>
    <scope>NUCLEOTIDE SEQUENCE [LARGE SCALE GENOMIC DNA]</scope>
    <source>
        <strain evidence="6 7">CGMCC 1.10826</strain>
    </source>
</reference>
<dbReference type="AlphaFoldDB" id="A0A2Y9A4G9"/>
<protein>
    <recommendedName>
        <fullName evidence="4 5">Flagellar hook-basal body complex protein FliE</fullName>
    </recommendedName>
</protein>
<name>A0A2Y9A4G9_9MICO</name>
<keyword evidence="7" id="KW-1185">Reference proteome</keyword>
<evidence type="ECO:0000256" key="5">
    <source>
        <dbReference type="NCBIfam" id="TIGR00205"/>
    </source>
</evidence>
<proteinExistence type="inferred from homology"/>
<dbReference type="GO" id="GO:0009425">
    <property type="term" value="C:bacterial-type flagellum basal body"/>
    <property type="evidence" value="ECO:0007669"/>
    <property type="project" value="UniProtKB-SubCell"/>
</dbReference>
<comment type="similarity">
    <text evidence="2 4">Belongs to the FliE family.</text>
</comment>
<keyword evidence="6" id="KW-0969">Cilium</keyword>
<accession>A0A2Y9A4G9</accession>
<evidence type="ECO:0000313" key="6">
    <source>
        <dbReference type="EMBL" id="SSA39314.1"/>
    </source>
</evidence>
<dbReference type="EMBL" id="UETB01000002">
    <property type="protein sequence ID" value="SSA39314.1"/>
    <property type="molecule type" value="Genomic_DNA"/>
</dbReference>
<comment type="subcellular location">
    <subcellularLocation>
        <location evidence="1 4">Bacterial flagellum basal body</location>
    </subcellularLocation>
</comment>
<keyword evidence="6" id="KW-0282">Flagellum</keyword>
<dbReference type="InterPro" id="IPR001624">
    <property type="entry name" value="FliE"/>
</dbReference>
<evidence type="ECO:0000256" key="4">
    <source>
        <dbReference type="HAMAP-Rule" id="MF_00724"/>
    </source>
</evidence>
<dbReference type="GO" id="GO:0005198">
    <property type="term" value="F:structural molecule activity"/>
    <property type="evidence" value="ECO:0007669"/>
    <property type="project" value="UniProtKB-UniRule"/>
</dbReference>
<dbReference type="RefSeq" id="WP_110851556.1">
    <property type="nucleotide sequence ID" value="NZ_QKLZ01000002.1"/>
</dbReference>
<dbReference type="HAMAP" id="MF_00724">
    <property type="entry name" value="FliE"/>
    <property type="match status" value="1"/>
</dbReference>
<evidence type="ECO:0000256" key="1">
    <source>
        <dbReference type="ARBA" id="ARBA00004117"/>
    </source>
</evidence>
<gene>
    <name evidence="4" type="primary">fliE</name>
    <name evidence="6" type="ORF">SAMN05216184_102234</name>
</gene>
<dbReference type="NCBIfam" id="TIGR00205">
    <property type="entry name" value="fliE"/>
    <property type="match status" value="1"/>
</dbReference>
<dbReference type="Proteomes" id="UP000250222">
    <property type="component" value="Unassembled WGS sequence"/>
</dbReference>
<dbReference type="OrthoDB" id="3268318at2"/>
<dbReference type="PRINTS" id="PR01006">
    <property type="entry name" value="FLGHOOKFLIE"/>
</dbReference>
<sequence length="103" mass="10511">MSVPAIEALTSVAPTGYLDGLEAVDPAASDGSAFGSALASAIDGVSQKQEVSSDLALKAVTGDLEDVHDYTIAATEAAVALELTVALRNKAVDAFNEIMRMQA</sequence>
<evidence type="ECO:0000313" key="7">
    <source>
        <dbReference type="Proteomes" id="UP000250222"/>
    </source>
</evidence>